<dbReference type="AlphaFoldDB" id="A0A210Q9R8"/>
<reference evidence="2 3" key="1">
    <citation type="journal article" date="2017" name="Nat. Ecol. Evol.">
        <title>Scallop genome provides insights into evolution of bilaterian karyotype and development.</title>
        <authorList>
            <person name="Wang S."/>
            <person name="Zhang J."/>
            <person name="Jiao W."/>
            <person name="Li J."/>
            <person name="Xun X."/>
            <person name="Sun Y."/>
            <person name="Guo X."/>
            <person name="Huan P."/>
            <person name="Dong B."/>
            <person name="Zhang L."/>
            <person name="Hu X."/>
            <person name="Sun X."/>
            <person name="Wang J."/>
            <person name="Zhao C."/>
            <person name="Wang Y."/>
            <person name="Wang D."/>
            <person name="Huang X."/>
            <person name="Wang R."/>
            <person name="Lv J."/>
            <person name="Li Y."/>
            <person name="Zhang Z."/>
            <person name="Liu B."/>
            <person name="Lu W."/>
            <person name="Hui Y."/>
            <person name="Liang J."/>
            <person name="Zhou Z."/>
            <person name="Hou R."/>
            <person name="Li X."/>
            <person name="Liu Y."/>
            <person name="Li H."/>
            <person name="Ning X."/>
            <person name="Lin Y."/>
            <person name="Zhao L."/>
            <person name="Xing Q."/>
            <person name="Dou J."/>
            <person name="Li Y."/>
            <person name="Mao J."/>
            <person name="Guo H."/>
            <person name="Dou H."/>
            <person name="Li T."/>
            <person name="Mu C."/>
            <person name="Jiang W."/>
            <person name="Fu Q."/>
            <person name="Fu X."/>
            <person name="Miao Y."/>
            <person name="Liu J."/>
            <person name="Yu Q."/>
            <person name="Li R."/>
            <person name="Liao H."/>
            <person name="Li X."/>
            <person name="Kong Y."/>
            <person name="Jiang Z."/>
            <person name="Chourrout D."/>
            <person name="Li R."/>
            <person name="Bao Z."/>
        </authorList>
    </citation>
    <scope>NUCLEOTIDE SEQUENCE [LARGE SCALE GENOMIC DNA]</scope>
    <source>
        <strain evidence="2 3">PY_sf001</strain>
    </source>
</reference>
<dbReference type="Proteomes" id="UP000242188">
    <property type="component" value="Unassembled WGS sequence"/>
</dbReference>
<keyword evidence="3" id="KW-1185">Reference proteome</keyword>
<dbReference type="PANTHER" id="PTHR21521">
    <property type="entry name" value="AMUN, ISOFORM A"/>
    <property type="match status" value="1"/>
</dbReference>
<dbReference type="STRING" id="6573.A0A210Q9R8"/>
<feature type="region of interest" description="Disordered" evidence="1">
    <location>
        <begin position="203"/>
        <end position="233"/>
    </location>
</feature>
<evidence type="ECO:0000313" key="2">
    <source>
        <dbReference type="EMBL" id="OWF45482.1"/>
    </source>
</evidence>
<organism evidence="2 3">
    <name type="scientific">Mizuhopecten yessoensis</name>
    <name type="common">Japanese scallop</name>
    <name type="synonym">Patinopecten yessoensis</name>
    <dbReference type="NCBI Taxonomy" id="6573"/>
    <lineage>
        <taxon>Eukaryota</taxon>
        <taxon>Metazoa</taxon>
        <taxon>Spiralia</taxon>
        <taxon>Lophotrochozoa</taxon>
        <taxon>Mollusca</taxon>
        <taxon>Bivalvia</taxon>
        <taxon>Autobranchia</taxon>
        <taxon>Pteriomorphia</taxon>
        <taxon>Pectinida</taxon>
        <taxon>Pectinoidea</taxon>
        <taxon>Pectinidae</taxon>
        <taxon>Mizuhopecten</taxon>
    </lineage>
</organism>
<dbReference type="PANTHER" id="PTHR21521:SF0">
    <property type="entry name" value="AMUN, ISOFORM A"/>
    <property type="match status" value="1"/>
</dbReference>
<sequence length="233" mass="26377">MAESGNGLSPVVKYPDDKRRSILFSTKLEGKRTRRYEQIIRTPKEELAPTWKTLLTHQHPKHGKEFTRGKFRPRLEQMVQSNSEEDVKAASLKGFKELPNLSNAIKALTVLKAIGPATASAVLAAGAPDKAAFMADESMLAIPELAPLQYTLPFYNQYMDYVTTITKKLNKDQEGDRIKWTPHKVELTLWTYQMAKTLCPELLPDAEDDSTTQKRKKVSENGKKDDKTKKLKT</sequence>
<name>A0A210Q9R8_MIZYE</name>
<comment type="caution">
    <text evidence="2">The sequence shown here is derived from an EMBL/GenBank/DDBJ whole genome shotgun (WGS) entry which is preliminary data.</text>
</comment>
<accession>A0A210Q9R8</accession>
<feature type="compositionally biased region" description="Basic and acidic residues" evidence="1">
    <location>
        <begin position="218"/>
        <end position="233"/>
    </location>
</feature>
<gene>
    <name evidence="2" type="ORF">KP79_PYT06269</name>
</gene>
<protein>
    <submittedName>
        <fullName evidence="2">Uncharacterized protein</fullName>
    </submittedName>
</protein>
<evidence type="ECO:0000313" key="3">
    <source>
        <dbReference type="Proteomes" id="UP000242188"/>
    </source>
</evidence>
<proteinExistence type="predicted"/>
<dbReference type="EMBL" id="NEDP02004497">
    <property type="protein sequence ID" value="OWF45482.1"/>
    <property type="molecule type" value="Genomic_DNA"/>
</dbReference>
<evidence type="ECO:0000256" key="1">
    <source>
        <dbReference type="SAM" id="MobiDB-lite"/>
    </source>
</evidence>
<dbReference type="OrthoDB" id="8249012at2759"/>